<dbReference type="Proteomes" id="UP000030693">
    <property type="component" value="Unassembled WGS sequence"/>
</dbReference>
<feature type="domain" description="RING-type" evidence="8">
    <location>
        <begin position="66"/>
        <end position="128"/>
    </location>
</feature>
<name>A0A058ZFF5_FONAL</name>
<dbReference type="PROSITE" id="PS50089">
    <property type="entry name" value="ZF_RING_2"/>
    <property type="match status" value="1"/>
</dbReference>
<dbReference type="GO" id="GO:0005737">
    <property type="term" value="C:cytoplasm"/>
    <property type="evidence" value="ECO:0007669"/>
    <property type="project" value="UniProtKB-SubCell"/>
</dbReference>
<dbReference type="InterPro" id="IPR018957">
    <property type="entry name" value="Znf_C3HC4_RING-type"/>
</dbReference>
<dbReference type="GO" id="GO:0045944">
    <property type="term" value="P:positive regulation of transcription by RNA polymerase II"/>
    <property type="evidence" value="ECO:0007669"/>
    <property type="project" value="TreeGrafter"/>
</dbReference>
<dbReference type="STRING" id="691883.A0A058ZFF5"/>
<dbReference type="InterPro" id="IPR039739">
    <property type="entry name" value="MAG2/RNF10"/>
</dbReference>
<feature type="region of interest" description="Disordered" evidence="7">
    <location>
        <begin position="180"/>
        <end position="285"/>
    </location>
</feature>
<organism evidence="9">
    <name type="scientific">Fonticula alba</name>
    <name type="common">Slime mold</name>
    <dbReference type="NCBI Taxonomy" id="691883"/>
    <lineage>
        <taxon>Eukaryota</taxon>
        <taxon>Rotosphaerida</taxon>
        <taxon>Fonticulaceae</taxon>
        <taxon>Fonticula</taxon>
    </lineage>
</organism>
<feature type="region of interest" description="Disordered" evidence="7">
    <location>
        <begin position="665"/>
        <end position="700"/>
    </location>
</feature>
<feature type="region of interest" description="Disordered" evidence="7">
    <location>
        <begin position="480"/>
        <end position="503"/>
    </location>
</feature>
<feature type="compositionally biased region" description="Low complexity" evidence="7">
    <location>
        <begin position="867"/>
        <end position="876"/>
    </location>
</feature>
<gene>
    <name evidence="9" type="ORF">H696_00629</name>
</gene>
<evidence type="ECO:0000259" key="8">
    <source>
        <dbReference type="PROSITE" id="PS50089"/>
    </source>
</evidence>
<accession>A0A058ZFF5</accession>
<keyword evidence="5" id="KW-0862">Zinc</keyword>
<feature type="compositionally biased region" description="Low complexity" evidence="7">
    <location>
        <begin position="832"/>
        <end position="858"/>
    </location>
</feature>
<keyword evidence="2" id="KW-0963">Cytoplasm</keyword>
<dbReference type="SMART" id="SM00184">
    <property type="entry name" value="RING"/>
    <property type="match status" value="1"/>
</dbReference>
<feature type="region of interest" description="Disordered" evidence="7">
    <location>
        <begin position="776"/>
        <end position="796"/>
    </location>
</feature>
<feature type="compositionally biased region" description="Low complexity" evidence="7">
    <location>
        <begin position="494"/>
        <end position="503"/>
    </location>
</feature>
<dbReference type="AlphaFoldDB" id="A0A058ZFF5"/>
<evidence type="ECO:0000256" key="3">
    <source>
        <dbReference type="ARBA" id="ARBA00022723"/>
    </source>
</evidence>
<dbReference type="InterPro" id="IPR001841">
    <property type="entry name" value="Znf_RING"/>
</dbReference>
<dbReference type="Pfam" id="PF00097">
    <property type="entry name" value="zf-C3HC4"/>
    <property type="match status" value="1"/>
</dbReference>
<dbReference type="Gene3D" id="3.30.40.10">
    <property type="entry name" value="Zinc/RING finger domain, C3HC4 (zinc finger)"/>
    <property type="match status" value="1"/>
</dbReference>
<feature type="compositionally biased region" description="Basic residues" evidence="7">
    <location>
        <begin position="623"/>
        <end position="632"/>
    </location>
</feature>
<dbReference type="InterPro" id="IPR017907">
    <property type="entry name" value="Znf_RING_CS"/>
</dbReference>
<dbReference type="EMBL" id="KB932201">
    <property type="protein sequence ID" value="KCV73084.1"/>
    <property type="molecule type" value="Genomic_DNA"/>
</dbReference>
<comment type="subcellular location">
    <subcellularLocation>
        <location evidence="1">Cytoplasm</location>
    </subcellularLocation>
</comment>
<feature type="region of interest" description="Disordered" evidence="7">
    <location>
        <begin position="821"/>
        <end position="927"/>
    </location>
</feature>
<dbReference type="PANTHER" id="PTHR12983:SF9">
    <property type="entry name" value="E3 UBIQUITIN-PROTEIN LIGASE RNF10"/>
    <property type="match status" value="1"/>
</dbReference>
<evidence type="ECO:0000256" key="4">
    <source>
        <dbReference type="ARBA" id="ARBA00022771"/>
    </source>
</evidence>
<feature type="region of interest" description="Disordered" evidence="7">
    <location>
        <begin position="605"/>
        <end position="635"/>
    </location>
</feature>
<keyword evidence="3" id="KW-0479">Metal-binding</keyword>
<evidence type="ECO:0000256" key="2">
    <source>
        <dbReference type="ARBA" id="ARBA00022490"/>
    </source>
</evidence>
<keyword evidence="4 6" id="KW-0863">Zinc-finger</keyword>
<dbReference type="PANTHER" id="PTHR12983">
    <property type="entry name" value="RING FINGER 10 FAMILY MEMBER"/>
    <property type="match status" value="1"/>
</dbReference>
<proteinExistence type="predicted"/>
<dbReference type="GO" id="GO:0000976">
    <property type="term" value="F:transcription cis-regulatory region binding"/>
    <property type="evidence" value="ECO:0007669"/>
    <property type="project" value="TreeGrafter"/>
</dbReference>
<evidence type="ECO:0000256" key="6">
    <source>
        <dbReference type="PROSITE-ProRule" id="PRU00175"/>
    </source>
</evidence>
<dbReference type="PROSITE" id="PS00518">
    <property type="entry name" value="ZF_RING_1"/>
    <property type="match status" value="1"/>
</dbReference>
<evidence type="ECO:0000313" key="10">
    <source>
        <dbReference type="Proteomes" id="UP000030693"/>
    </source>
</evidence>
<dbReference type="OrthoDB" id="302966at2759"/>
<sequence length="927" mass="97797">MVMPYRFLLRRCQSTAPAAGWFQDFDTPPDWDLVDELVLHMPAAPSALAEHLVEDRHDGRELLQTCVICLSTPFAARITPCGHIFCYTCLLRMLLIQNGYFAGDDFRSPVADAAWAAKRVSCFCPVCSQVFSLGDIRPVRQAPDVFPPPAVPGTLADGADLPTAQTYWAGLLPSSGLATPASGLASSGHTEDLSPSGLPSEHAATPDGQAPAEAMAGPADDDAAPGGVDTSAHGAAPLAPCTESPEPALDSPSSAPETDASATMAHAPAPKPGTSSRETSPKRPAHLPAFPLVEFTLMTRHRDNRQALPVSLATYERQQDRLPYANTYLHRDAPTDRNYRIRSFGQARLFAQMQITSPEMRLARLARDLDDLSALLAESAGTPDEFINTQLADLALKQMLELEAGDLDYLLMDILGCHDSLAALPDTVRLTNAAMAHVREALHDAEALEYPAPNLGPGFSRSTVATLGGLLLEHAHRHPAEIPEGGEPAPPASGQPRRQGAANAVTSASAAAIAAGAGSSSDGETLYFYQSSCGRPIFMHGLFFAALTSVVGGDPAQLPPRLLVPVSHVDHQSQTYDSRNRLKNLAHLPYGASFYTCGLSLRSGRSRSRLNNDHSTSNPPAGKAKRSSRARSQRSERALLVNDLSGDFFDADDFVPFGRAGPVYDSTGSLRSAGAPSTRGRPSTGDPAPRSRHRSRHQPIENVKYNRLLASMQQAQKLSLRKRLALGGDGGADGPPPTHSRDAPLISLEEAMPGYSEVLESIQLASSLSLDKDFPDTLHEHLGRQSPSAGGRGRSAPVAAPLVASQGSYALLARGPGARMSQWESLSSRDQPGAGSSSGSRGAAATAAPPSGPRPAAGVWKARARASDPAAGVDPAPGGPPRPHGDSVSEDPGDVGTGGPSSGRTAAPAARIGRQKSRQTDLTHLFF</sequence>
<dbReference type="SUPFAM" id="SSF57850">
    <property type="entry name" value="RING/U-box"/>
    <property type="match status" value="1"/>
</dbReference>
<evidence type="ECO:0000256" key="1">
    <source>
        <dbReference type="ARBA" id="ARBA00004496"/>
    </source>
</evidence>
<reference evidence="9" key="1">
    <citation type="submission" date="2013-04" db="EMBL/GenBank/DDBJ databases">
        <title>The Genome Sequence of Fonticula alba ATCC 38817.</title>
        <authorList>
            <consortium name="The Broad Institute Genomics Platform"/>
            <person name="Russ C."/>
            <person name="Cuomo C."/>
            <person name="Burger G."/>
            <person name="Gray M.W."/>
            <person name="Holland P.W.H."/>
            <person name="King N."/>
            <person name="Lang F.B.F."/>
            <person name="Roger A.J."/>
            <person name="Ruiz-Trillo I."/>
            <person name="Brown M."/>
            <person name="Walker B."/>
            <person name="Young S."/>
            <person name="Zeng Q."/>
            <person name="Gargeya S."/>
            <person name="Fitzgerald M."/>
            <person name="Haas B."/>
            <person name="Abouelleil A."/>
            <person name="Allen A.W."/>
            <person name="Alvarado L."/>
            <person name="Arachchi H.M."/>
            <person name="Berlin A.M."/>
            <person name="Chapman S.B."/>
            <person name="Gainer-Dewar J."/>
            <person name="Goldberg J."/>
            <person name="Griggs A."/>
            <person name="Gujja S."/>
            <person name="Hansen M."/>
            <person name="Howarth C."/>
            <person name="Imamovic A."/>
            <person name="Ireland A."/>
            <person name="Larimer J."/>
            <person name="McCowan C."/>
            <person name="Murphy C."/>
            <person name="Pearson M."/>
            <person name="Poon T.W."/>
            <person name="Priest M."/>
            <person name="Roberts A."/>
            <person name="Saif S."/>
            <person name="Shea T."/>
            <person name="Sisk P."/>
            <person name="Sykes S."/>
            <person name="Wortman J."/>
            <person name="Nusbaum C."/>
            <person name="Birren B."/>
        </authorList>
    </citation>
    <scope>NUCLEOTIDE SEQUENCE [LARGE SCALE GENOMIC DNA]</scope>
    <source>
        <strain evidence="9">ATCC 38817</strain>
    </source>
</reference>
<dbReference type="RefSeq" id="XP_009492785.1">
    <property type="nucleotide sequence ID" value="XM_009494510.1"/>
</dbReference>
<protein>
    <recommendedName>
        <fullName evidence="8">RING-type domain-containing protein</fullName>
    </recommendedName>
</protein>
<evidence type="ECO:0000313" key="9">
    <source>
        <dbReference type="EMBL" id="KCV73084.1"/>
    </source>
</evidence>
<keyword evidence="10" id="KW-1185">Reference proteome</keyword>
<dbReference type="InterPro" id="IPR013083">
    <property type="entry name" value="Znf_RING/FYVE/PHD"/>
</dbReference>
<dbReference type="GeneID" id="20525354"/>
<dbReference type="GO" id="GO:0008270">
    <property type="term" value="F:zinc ion binding"/>
    <property type="evidence" value="ECO:0007669"/>
    <property type="project" value="UniProtKB-KW"/>
</dbReference>
<evidence type="ECO:0000256" key="5">
    <source>
        <dbReference type="ARBA" id="ARBA00022833"/>
    </source>
</evidence>
<evidence type="ECO:0000256" key="7">
    <source>
        <dbReference type="SAM" id="MobiDB-lite"/>
    </source>
</evidence>